<keyword evidence="1" id="KW-0812">Transmembrane</keyword>
<evidence type="ECO:0000256" key="1">
    <source>
        <dbReference type="SAM" id="Phobius"/>
    </source>
</evidence>
<dbReference type="EMBL" id="CADCXU010026597">
    <property type="protein sequence ID" value="CAB0013386.1"/>
    <property type="molecule type" value="Genomic_DNA"/>
</dbReference>
<proteinExistence type="predicted"/>
<feature type="transmembrane region" description="Helical" evidence="1">
    <location>
        <begin position="31"/>
        <end position="52"/>
    </location>
</feature>
<evidence type="ECO:0000313" key="3">
    <source>
        <dbReference type="Proteomes" id="UP000479000"/>
    </source>
</evidence>
<organism evidence="2 3">
    <name type="scientific">Nesidiocoris tenuis</name>
    <dbReference type="NCBI Taxonomy" id="355587"/>
    <lineage>
        <taxon>Eukaryota</taxon>
        <taxon>Metazoa</taxon>
        <taxon>Ecdysozoa</taxon>
        <taxon>Arthropoda</taxon>
        <taxon>Hexapoda</taxon>
        <taxon>Insecta</taxon>
        <taxon>Pterygota</taxon>
        <taxon>Neoptera</taxon>
        <taxon>Paraneoptera</taxon>
        <taxon>Hemiptera</taxon>
        <taxon>Heteroptera</taxon>
        <taxon>Panheteroptera</taxon>
        <taxon>Cimicomorpha</taxon>
        <taxon>Miridae</taxon>
        <taxon>Dicyphina</taxon>
        <taxon>Nesidiocoris</taxon>
    </lineage>
</organism>
<keyword evidence="3" id="KW-1185">Reference proteome</keyword>
<reference evidence="2 3" key="1">
    <citation type="submission" date="2020-02" db="EMBL/GenBank/DDBJ databases">
        <authorList>
            <person name="Ferguson B K."/>
        </authorList>
    </citation>
    <scope>NUCLEOTIDE SEQUENCE [LARGE SCALE GENOMIC DNA]</scope>
</reference>
<protein>
    <submittedName>
        <fullName evidence="2">Uncharacterized protein</fullName>
    </submittedName>
</protein>
<accession>A0A6H5HAH2</accession>
<gene>
    <name evidence="2" type="ORF">NTEN_LOCUS17997</name>
</gene>
<evidence type="ECO:0000313" key="2">
    <source>
        <dbReference type="EMBL" id="CAB0013386.1"/>
    </source>
</evidence>
<feature type="non-terminal residue" evidence="2">
    <location>
        <position position="1"/>
    </location>
</feature>
<keyword evidence="1" id="KW-1133">Transmembrane helix</keyword>
<dbReference type="Proteomes" id="UP000479000">
    <property type="component" value="Unassembled WGS sequence"/>
</dbReference>
<sequence>VVSPLISYLDVAQRCTSRFRRRRRHSGDFSFGRLFVAIVTEIRYAFLSSAWVNFVKRRTEPFKTLRLCKADEPQPR</sequence>
<name>A0A6H5HAH2_9HEMI</name>
<dbReference type="AlphaFoldDB" id="A0A6H5HAH2"/>
<keyword evidence="1" id="KW-0472">Membrane</keyword>